<dbReference type="InterPro" id="IPR002902">
    <property type="entry name" value="GNK2"/>
</dbReference>
<dbReference type="EMBL" id="JACTNZ010000008">
    <property type="protein sequence ID" value="KAG5536463.1"/>
    <property type="molecule type" value="Genomic_DNA"/>
</dbReference>
<comment type="similarity">
    <text evidence="5">Belongs to the cysteine-rich repeat secretory protein family.</text>
</comment>
<feature type="chain" id="PRO_5043775642" description="Gnk2-homologous domain-containing protein" evidence="6">
    <location>
        <begin position="25"/>
        <end position="193"/>
    </location>
</feature>
<organism evidence="8 9">
    <name type="scientific">Rhododendron griersonianum</name>
    <dbReference type="NCBI Taxonomy" id="479676"/>
    <lineage>
        <taxon>Eukaryota</taxon>
        <taxon>Viridiplantae</taxon>
        <taxon>Streptophyta</taxon>
        <taxon>Embryophyta</taxon>
        <taxon>Tracheophyta</taxon>
        <taxon>Spermatophyta</taxon>
        <taxon>Magnoliopsida</taxon>
        <taxon>eudicotyledons</taxon>
        <taxon>Gunneridae</taxon>
        <taxon>Pentapetalae</taxon>
        <taxon>asterids</taxon>
        <taxon>Ericales</taxon>
        <taxon>Ericaceae</taxon>
        <taxon>Ericoideae</taxon>
        <taxon>Rhodoreae</taxon>
        <taxon>Rhododendron</taxon>
    </lineage>
</organism>
<keyword evidence="3 6" id="KW-0732">Signal</keyword>
<dbReference type="CDD" id="cd23509">
    <property type="entry name" value="Gnk2-like"/>
    <property type="match status" value="1"/>
</dbReference>
<evidence type="ECO:0000313" key="8">
    <source>
        <dbReference type="EMBL" id="KAG5536463.1"/>
    </source>
</evidence>
<evidence type="ECO:0000256" key="3">
    <source>
        <dbReference type="ARBA" id="ARBA00022729"/>
    </source>
</evidence>
<evidence type="ECO:0000259" key="7">
    <source>
        <dbReference type="PROSITE" id="PS51473"/>
    </source>
</evidence>
<evidence type="ECO:0000256" key="1">
    <source>
        <dbReference type="ARBA" id="ARBA00004613"/>
    </source>
</evidence>
<evidence type="ECO:0000256" key="6">
    <source>
        <dbReference type="SAM" id="SignalP"/>
    </source>
</evidence>
<evidence type="ECO:0000256" key="5">
    <source>
        <dbReference type="ARBA" id="ARBA00038515"/>
    </source>
</evidence>
<protein>
    <recommendedName>
        <fullName evidence="7">Gnk2-homologous domain-containing protein</fullName>
    </recommendedName>
</protein>
<accession>A0AAV6J7S9</accession>
<dbReference type="PANTHER" id="PTHR32411">
    <property type="entry name" value="CYSTEINE-RICH REPEAT SECRETORY PROTEIN 38-RELATED"/>
    <property type="match status" value="1"/>
</dbReference>
<dbReference type="PROSITE" id="PS51473">
    <property type="entry name" value="GNK2"/>
    <property type="match status" value="1"/>
</dbReference>
<gene>
    <name evidence="8" type="ORF">RHGRI_024031</name>
</gene>
<dbReference type="Proteomes" id="UP000823749">
    <property type="component" value="Chromosome 8"/>
</dbReference>
<dbReference type="AlphaFoldDB" id="A0AAV6J7S9"/>
<dbReference type="GO" id="GO:0005576">
    <property type="term" value="C:extracellular region"/>
    <property type="evidence" value="ECO:0007669"/>
    <property type="project" value="UniProtKB-SubCell"/>
</dbReference>
<keyword evidence="9" id="KW-1185">Reference proteome</keyword>
<feature type="domain" description="Gnk2-homologous" evidence="7">
    <location>
        <begin position="25"/>
        <end position="126"/>
    </location>
</feature>
<proteinExistence type="inferred from homology"/>
<evidence type="ECO:0000256" key="2">
    <source>
        <dbReference type="ARBA" id="ARBA00022525"/>
    </source>
</evidence>
<comment type="subcellular location">
    <subcellularLocation>
        <location evidence="1">Secreted</location>
    </subcellularLocation>
</comment>
<dbReference type="PANTHER" id="PTHR32411:SF43">
    <property type="entry name" value="CYSTEINE-RICH REPEAT SECRETORY PROTEIN 38"/>
    <property type="match status" value="1"/>
</dbReference>
<evidence type="ECO:0000313" key="9">
    <source>
        <dbReference type="Proteomes" id="UP000823749"/>
    </source>
</evidence>
<dbReference type="Gene3D" id="3.30.430.20">
    <property type="entry name" value="Gnk2 domain, C-X8-C-X2-C motif"/>
    <property type="match status" value="2"/>
</dbReference>
<dbReference type="InterPro" id="IPR038408">
    <property type="entry name" value="GNK2_sf"/>
</dbReference>
<dbReference type="InterPro" id="IPR050581">
    <property type="entry name" value="CRR_secretory_protein"/>
</dbReference>
<keyword evidence="2" id="KW-0964">Secreted</keyword>
<reference evidence="8" key="1">
    <citation type="submission" date="2020-08" db="EMBL/GenBank/DDBJ databases">
        <title>Plant Genome Project.</title>
        <authorList>
            <person name="Zhang R.-G."/>
        </authorList>
    </citation>
    <scope>NUCLEOTIDE SEQUENCE</scope>
    <source>
        <strain evidence="8">WSP0</strain>
        <tissue evidence="8">Leaf</tissue>
    </source>
</reference>
<dbReference type="Pfam" id="PF01657">
    <property type="entry name" value="Stress-antifung"/>
    <property type="match status" value="1"/>
</dbReference>
<name>A0AAV6J7S9_9ERIC</name>
<keyword evidence="4" id="KW-0677">Repeat</keyword>
<comment type="caution">
    <text evidence="8">The sequence shown here is derived from an EMBL/GenBank/DDBJ whole genome shotgun (WGS) entry which is preliminary data.</text>
</comment>
<sequence>MSSLRFLSPLYLLSISLLFQLALATNPIDYECSATTISNPNGPYKKNFNKLLSYLNYTTPMTGFINGSVGLSPNQVYGLALCRGDINSTDCKACVSQTEIQQLCPSKVEAIIWYEYCLLRYSNLNFFGQVDFSEAFYYPYYNNVSDPAYFDGKVVELLDQLEGEAYVAPKLYASGALAIGNSTTIYGLVQCTS</sequence>
<feature type="signal peptide" evidence="6">
    <location>
        <begin position="1"/>
        <end position="24"/>
    </location>
</feature>
<evidence type="ECO:0000256" key="4">
    <source>
        <dbReference type="ARBA" id="ARBA00022737"/>
    </source>
</evidence>